<dbReference type="EMBL" id="SJOL01003891">
    <property type="protein sequence ID" value="TGZ72282.1"/>
    <property type="molecule type" value="Genomic_DNA"/>
</dbReference>
<dbReference type="OrthoDB" id="6233288at2759"/>
<accession>A0A4S2M7C6</accession>
<dbReference type="Gene3D" id="4.10.280.10">
    <property type="entry name" value="Helix-loop-helix DNA-binding domain"/>
    <property type="match status" value="1"/>
</dbReference>
<reference evidence="4 5" key="1">
    <citation type="journal article" date="2019" name="BMC Genomics">
        <title>New insights from Opisthorchis felineus genome: update on genomics of the epidemiologically important liver flukes.</title>
        <authorList>
            <person name="Ershov N.I."/>
            <person name="Mordvinov V.A."/>
            <person name="Prokhortchouk E.B."/>
            <person name="Pakharukova M.Y."/>
            <person name="Gunbin K.V."/>
            <person name="Ustyantsev K."/>
            <person name="Genaev M.A."/>
            <person name="Blinov A.G."/>
            <person name="Mazur A."/>
            <person name="Boulygina E."/>
            <person name="Tsygankova S."/>
            <person name="Khrameeva E."/>
            <person name="Chekanov N."/>
            <person name="Fan G."/>
            <person name="Xiao A."/>
            <person name="Zhang H."/>
            <person name="Xu X."/>
            <person name="Yang H."/>
            <person name="Solovyev V."/>
            <person name="Lee S.M."/>
            <person name="Liu X."/>
            <person name="Afonnikov D.A."/>
            <person name="Skryabin K.G."/>
        </authorList>
    </citation>
    <scope>NUCLEOTIDE SEQUENCE [LARGE SCALE GENOMIC DNA]</scope>
    <source>
        <strain evidence="4">AK-0245</strain>
        <tissue evidence="4">Whole organism</tissue>
    </source>
</reference>
<organism evidence="4 5">
    <name type="scientific">Opisthorchis felineus</name>
    <dbReference type="NCBI Taxonomy" id="147828"/>
    <lineage>
        <taxon>Eukaryota</taxon>
        <taxon>Metazoa</taxon>
        <taxon>Spiralia</taxon>
        <taxon>Lophotrochozoa</taxon>
        <taxon>Platyhelminthes</taxon>
        <taxon>Trematoda</taxon>
        <taxon>Digenea</taxon>
        <taxon>Opisthorchiida</taxon>
        <taxon>Opisthorchiata</taxon>
        <taxon>Opisthorchiidae</taxon>
        <taxon>Opisthorchis</taxon>
    </lineage>
</organism>
<dbReference type="InterPro" id="IPR036638">
    <property type="entry name" value="HLH_DNA-bd_sf"/>
</dbReference>
<keyword evidence="5" id="KW-1185">Reference proteome</keyword>
<dbReference type="Pfam" id="PF00010">
    <property type="entry name" value="HLH"/>
    <property type="match status" value="1"/>
</dbReference>
<dbReference type="GO" id="GO:0046983">
    <property type="term" value="F:protein dimerization activity"/>
    <property type="evidence" value="ECO:0007669"/>
    <property type="project" value="InterPro"/>
</dbReference>
<dbReference type="PROSITE" id="PS50888">
    <property type="entry name" value="BHLH"/>
    <property type="match status" value="1"/>
</dbReference>
<dbReference type="PANTHER" id="PTHR23349:SF68">
    <property type="entry name" value="FI14601P"/>
    <property type="match status" value="1"/>
</dbReference>
<proteinExistence type="predicted"/>
<dbReference type="GO" id="GO:0032502">
    <property type="term" value="P:developmental process"/>
    <property type="evidence" value="ECO:0007669"/>
    <property type="project" value="TreeGrafter"/>
</dbReference>
<evidence type="ECO:0000256" key="1">
    <source>
        <dbReference type="SAM" id="MobiDB-lite"/>
    </source>
</evidence>
<feature type="compositionally biased region" description="Polar residues" evidence="1">
    <location>
        <begin position="216"/>
        <end position="227"/>
    </location>
</feature>
<dbReference type="GO" id="GO:0000981">
    <property type="term" value="F:DNA-binding transcription factor activity, RNA polymerase II-specific"/>
    <property type="evidence" value="ECO:0007669"/>
    <property type="project" value="TreeGrafter"/>
</dbReference>
<dbReference type="GO" id="GO:0000977">
    <property type="term" value="F:RNA polymerase II transcription regulatory region sequence-specific DNA binding"/>
    <property type="evidence" value="ECO:0007669"/>
    <property type="project" value="TreeGrafter"/>
</dbReference>
<keyword evidence="2" id="KW-0472">Membrane</keyword>
<dbReference type="InterPro" id="IPR011598">
    <property type="entry name" value="bHLH_dom"/>
</dbReference>
<dbReference type="SUPFAM" id="SSF47459">
    <property type="entry name" value="HLH, helix-loop-helix DNA-binding domain"/>
    <property type="match status" value="1"/>
</dbReference>
<dbReference type="AlphaFoldDB" id="A0A4S2M7C6"/>
<protein>
    <recommendedName>
        <fullName evidence="3">BHLH domain-containing protein</fullName>
    </recommendedName>
</protein>
<gene>
    <name evidence="4" type="ORF">CRM22_002186</name>
</gene>
<evidence type="ECO:0000313" key="4">
    <source>
        <dbReference type="EMBL" id="TGZ72282.1"/>
    </source>
</evidence>
<evidence type="ECO:0000256" key="2">
    <source>
        <dbReference type="SAM" id="Phobius"/>
    </source>
</evidence>
<evidence type="ECO:0000313" key="5">
    <source>
        <dbReference type="Proteomes" id="UP000308267"/>
    </source>
</evidence>
<dbReference type="InterPro" id="IPR050283">
    <property type="entry name" value="E-box_TF_Regulators"/>
</dbReference>
<dbReference type="Proteomes" id="UP000308267">
    <property type="component" value="Unassembled WGS sequence"/>
</dbReference>
<evidence type="ECO:0000259" key="3">
    <source>
        <dbReference type="PROSITE" id="PS50888"/>
    </source>
</evidence>
<keyword evidence="2" id="KW-0812">Transmembrane</keyword>
<dbReference type="SMART" id="SM00353">
    <property type="entry name" value="HLH"/>
    <property type="match status" value="1"/>
</dbReference>
<dbReference type="PANTHER" id="PTHR23349">
    <property type="entry name" value="BASIC HELIX-LOOP-HELIX TRANSCRIPTION FACTOR, TWIST"/>
    <property type="match status" value="1"/>
</dbReference>
<dbReference type="STRING" id="147828.A0A4S2M7C6"/>
<keyword evidence="2" id="KW-1133">Transmembrane helix</keyword>
<feature type="transmembrane region" description="Helical" evidence="2">
    <location>
        <begin position="12"/>
        <end position="37"/>
    </location>
</feature>
<feature type="region of interest" description="Disordered" evidence="1">
    <location>
        <begin position="216"/>
        <end position="256"/>
    </location>
</feature>
<name>A0A4S2M7C6_OPIFE</name>
<feature type="domain" description="BHLH" evidence="3">
    <location>
        <begin position="243"/>
        <end position="295"/>
    </location>
</feature>
<sequence length="340" mass="38888">MVLARMDQPNRRTYLTLITFRIPITFLMMTAHLPYYMEPDVQNVFTEKFLPEDYTFLIASKTHYPMQDTLRNVNSRTASQTYATIPENNINSQVLQPTFQYSDSSSRSNKWGINSQDFTSVCPYGDQLVAASMPFTSEWNADGSQANLTERDSGCYLLEEAITAEAVYYGKSQTTHHNTQDARNQCVYKTSSPPLVKYEDTDDGFMRTASPWTNSSDVTNLSYTNPTGPYHSSIRSGRSIPNARKQHQREQDKNRTRSLNVAFCRLRACLPEIPKDTKLTKIRTLRYAISYIRQLMDTVDQNDSVDSDTRTTTCRETNTHLISHKDSAIQDSGFDSLFEK</sequence>
<dbReference type="CDD" id="cd11390">
    <property type="entry name" value="bHLH_TS"/>
    <property type="match status" value="1"/>
</dbReference>
<comment type="caution">
    <text evidence="4">The sequence shown here is derived from an EMBL/GenBank/DDBJ whole genome shotgun (WGS) entry which is preliminary data.</text>
</comment>